<feature type="transmembrane region" description="Helical" evidence="1">
    <location>
        <begin position="413"/>
        <end position="430"/>
    </location>
</feature>
<feature type="domain" description="Carbohydrate-binding/sugar hydrolysis" evidence="2">
    <location>
        <begin position="41"/>
        <end position="187"/>
    </location>
</feature>
<evidence type="ECO:0000313" key="4">
    <source>
        <dbReference type="Proteomes" id="UP000286434"/>
    </source>
</evidence>
<sequence>MEGAKMMKKWLLGLAILFFPFFSPLATYAEGTLQQLIDETPANGTLLLKNKTYVGDIVIEKPITIKGAAHTVIKGSGNGNVISIRAPHVTIANVTVTNSGKSRSTQEEYAAIKVYSDNNTLKHITITNSFHGIYLSQAHHNVVEYVRVIGKSGEIAGQGNGLHVYYSNFNKLAHNTIVGTRDGMFFDYANHNVVKDNDVSRTRYGLHYMYSDDNEFYRNRFTLNTGGAAIMNSNRIVLKGNEFLLNKGMRSFGVLLQMANDNKIIGNEFYQNERAFYIDQSTNNFMEGNTIVKNQIGVELWGSSQRQTFTNNRFWNNTISVLSLGGEENNRFSFRGVGNHWGDDAHFFDLNQDGKGDSPFQYKSSLHKIVEQNELAYLFLNTPSIKLYEKINELMHETEVMATDNHPFVDRHSMPWTTILVALVMMVWILQSKRGQRQ</sequence>
<dbReference type="EMBL" id="SBBW01000018">
    <property type="protein sequence ID" value="RWU13922.1"/>
    <property type="molecule type" value="Genomic_DNA"/>
</dbReference>
<dbReference type="Gene3D" id="2.160.20.10">
    <property type="entry name" value="Single-stranded right-handed beta-helix, Pectin lyase-like"/>
    <property type="match status" value="1"/>
</dbReference>
<dbReference type="InterPro" id="IPR011050">
    <property type="entry name" value="Pectin_lyase_fold/virulence"/>
</dbReference>
<dbReference type="NCBIfam" id="TIGR04247">
    <property type="entry name" value="NosD_copper_fam"/>
    <property type="match status" value="1"/>
</dbReference>
<dbReference type="AlphaFoldDB" id="A0AAX2A0A8"/>
<dbReference type="InterPro" id="IPR012334">
    <property type="entry name" value="Pectin_lyas_fold"/>
</dbReference>
<evidence type="ECO:0000256" key="1">
    <source>
        <dbReference type="SAM" id="Phobius"/>
    </source>
</evidence>
<organism evidence="3 4">
    <name type="scientific">Anoxybacillus flavithermus</name>
    <dbReference type="NCBI Taxonomy" id="33934"/>
    <lineage>
        <taxon>Bacteria</taxon>
        <taxon>Bacillati</taxon>
        <taxon>Bacillota</taxon>
        <taxon>Bacilli</taxon>
        <taxon>Bacillales</taxon>
        <taxon>Anoxybacillaceae</taxon>
        <taxon>Anoxybacillus</taxon>
    </lineage>
</organism>
<reference evidence="3 4" key="1">
    <citation type="submission" date="2019-01" db="EMBL/GenBank/DDBJ databases">
        <title>Anoxybacillus flavithermus in powdered infant formula.</title>
        <authorList>
            <person name="Rhee M.S."/>
            <person name="Choi I.-G."/>
            <person name="Cho T.J."/>
            <person name="Park B."/>
        </authorList>
    </citation>
    <scope>NUCLEOTIDE SEQUENCE [LARGE SCALE GENOMIC DNA]</scope>
    <source>
        <strain evidence="3 4">FHS-PPAM212</strain>
    </source>
</reference>
<dbReference type="SUPFAM" id="SSF51126">
    <property type="entry name" value="Pectin lyase-like"/>
    <property type="match status" value="1"/>
</dbReference>
<dbReference type="InterPro" id="IPR006626">
    <property type="entry name" value="PbH1"/>
</dbReference>
<keyword evidence="1" id="KW-1133">Transmembrane helix</keyword>
<keyword evidence="1" id="KW-0472">Membrane</keyword>
<dbReference type="Proteomes" id="UP000286434">
    <property type="component" value="Unassembled WGS sequence"/>
</dbReference>
<dbReference type="InterPro" id="IPR006633">
    <property type="entry name" value="Carb-bd_sugar_hydrolysis-dom"/>
</dbReference>
<evidence type="ECO:0000313" key="3">
    <source>
        <dbReference type="EMBL" id="RWU13922.1"/>
    </source>
</evidence>
<dbReference type="SMART" id="SM00722">
    <property type="entry name" value="CASH"/>
    <property type="match status" value="1"/>
</dbReference>
<dbReference type="Pfam" id="PF05048">
    <property type="entry name" value="NosD"/>
    <property type="match status" value="1"/>
</dbReference>
<dbReference type="SMART" id="SM00710">
    <property type="entry name" value="PbH1"/>
    <property type="match status" value="8"/>
</dbReference>
<dbReference type="InterPro" id="IPR022441">
    <property type="entry name" value="Para_beta_helix_rpt-2"/>
</dbReference>
<accession>A0AAX2A0A8</accession>
<protein>
    <submittedName>
        <fullName evidence="3">Nitrous oxide reductase family maturation protein NosD</fullName>
    </submittedName>
</protein>
<keyword evidence="1" id="KW-0812">Transmembrane</keyword>
<comment type="caution">
    <text evidence="3">The sequence shown here is derived from an EMBL/GenBank/DDBJ whole genome shotgun (WGS) entry which is preliminary data.</text>
</comment>
<dbReference type="InterPro" id="IPR026464">
    <property type="entry name" value="NosD_copper_fam"/>
</dbReference>
<dbReference type="InterPro" id="IPR007742">
    <property type="entry name" value="NosD_dom"/>
</dbReference>
<proteinExistence type="predicted"/>
<dbReference type="NCBIfam" id="TIGR03804">
    <property type="entry name" value="para_beta_helix"/>
    <property type="match status" value="2"/>
</dbReference>
<name>A0AAX2A0A8_9BACL</name>
<gene>
    <name evidence="3" type="primary">nosD</name>
    <name evidence="3" type="ORF">EA138_06470</name>
</gene>
<evidence type="ECO:0000259" key="2">
    <source>
        <dbReference type="SMART" id="SM00722"/>
    </source>
</evidence>